<accession>A0A433U0E9</accession>
<comment type="caution">
    <text evidence="2">The sequence shown here is derived from an EMBL/GenBank/DDBJ whole genome shotgun (WGS) entry which is preliminary data.</text>
</comment>
<feature type="region of interest" description="Disordered" evidence="1">
    <location>
        <begin position="161"/>
        <end position="210"/>
    </location>
</feature>
<gene>
    <name evidence="2" type="ORF">EGW08_005007</name>
</gene>
<feature type="compositionally biased region" description="Basic and acidic residues" evidence="1">
    <location>
        <begin position="111"/>
        <end position="125"/>
    </location>
</feature>
<evidence type="ECO:0000313" key="2">
    <source>
        <dbReference type="EMBL" id="RUS87255.1"/>
    </source>
</evidence>
<dbReference type="Proteomes" id="UP000271974">
    <property type="component" value="Unassembled WGS sequence"/>
</dbReference>
<feature type="compositionally biased region" description="Polar residues" evidence="1">
    <location>
        <begin position="85"/>
        <end position="106"/>
    </location>
</feature>
<keyword evidence="3" id="KW-1185">Reference proteome</keyword>
<dbReference type="OrthoDB" id="6151842at2759"/>
<feature type="region of interest" description="Disordered" evidence="1">
    <location>
        <begin position="1"/>
        <end position="141"/>
    </location>
</feature>
<dbReference type="AlphaFoldDB" id="A0A433U0E9"/>
<evidence type="ECO:0000256" key="1">
    <source>
        <dbReference type="SAM" id="MobiDB-lite"/>
    </source>
</evidence>
<feature type="compositionally biased region" description="Polar residues" evidence="1">
    <location>
        <begin position="36"/>
        <end position="71"/>
    </location>
</feature>
<reference evidence="2 3" key="1">
    <citation type="submission" date="2019-01" db="EMBL/GenBank/DDBJ databases">
        <title>A draft genome assembly of the solar-powered sea slug Elysia chlorotica.</title>
        <authorList>
            <person name="Cai H."/>
            <person name="Li Q."/>
            <person name="Fang X."/>
            <person name="Li J."/>
            <person name="Curtis N.E."/>
            <person name="Altenburger A."/>
            <person name="Shibata T."/>
            <person name="Feng M."/>
            <person name="Maeda T."/>
            <person name="Schwartz J.A."/>
            <person name="Shigenobu S."/>
            <person name="Lundholm N."/>
            <person name="Nishiyama T."/>
            <person name="Yang H."/>
            <person name="Hasebe M."/>
            <person name="Li S."/>
            <person name="Pierce S.K."/>
            <person name="Wang J."/>
        </authorList>
    </citation>
    <scope>NUCLEOTIDE SEQUENCE [LARGE SCALE GENOMIC DNA]</scope>
    <source>
        <strain evidence="2">EC2010</strain>
        <tissue evidence="2">Whole organism of an adult</tissue>
    </source>
</reference>
<organism evidence="2 3">
    <name type="scientific">Elysia chlorotica</name>
    <name type="common">Eastern emerald elysia</name>
    <name type="synonym">Sea slug</name>
    <dbReference type="NCBI Taxonomy" id="188477"/>
    <lineage>
        <taxon>Eukaryota</taxon>
        <taxon>Metazoa</taxon>
        <taxon>Spiralia</taxon>
        <taxon>Lophotrochozoa</taxon>
        <taxon>Mollusca</taxon>
        <taxon>Gastropoda</taxon>
        <taxon>Heterobranchia</taxon>
        <taxon>Euthyneura</taxon>
        <taxon>Panpulmonata</taxon>
        <taxon>Sacoglossa</taxon>
        <taxon>Placobranchoidea</taxon>
        <taxon>Plakobranchidae</taxon>
        <taxon>Elysia</taxon>
    </lineage>
</organism>
<protein>
    <submittedName>
        <fullName evidence="2">Uncharacterized protein</fullName>
    </submittedName>
</protein>
<sequence length="210" mass="22226">MNTSQSITNTNNRKSLSTKKKYGPGPLRAMAESLGSVFTNKASSDTESPSRQSSIDTPLSSFDLSSPTSPISPLAMSVNYGTMLRSGSSRTKDQTQPQSGRMTRSKSLPDLQKDAKDASDAKDDSGSGDNAAKNYSDDEDGDEFGFLSYPISFSSSCASAVMNKAKSSPSPGARIFPKRWRSKSKTASTGAPDPAAMWTPGPPVSTCTQL</sequence>
<proteinExistence type="predicted"/>
<dbReference type="EMBL" id="RQTK01000116">
    <property type="protein sequence ID" value="RUS87255.1"/>
    <property type="molecule type" value="Genomic_DNA"/>
</dbReference>
<feature type="compositionally biased region" description="Polar residues" evidence="1">
    <location>
        <begin position="1"/>
        <end position="15"/>
    </location>
</feature>
<evidence type="ECO:0000313" key="3">
    <source>
        <dbReference type="Proteomes" id="UP000271974"/>
    </source>
</evidence>
<dbReference type="STRING" id="188477.A0A433U0E9"/>
<name>A0A433U0E9_ELYCH</name>